<feature type="compositionally biased region" description="Basic and acidic residues" evidence="1">
    <location>
        <begin position="506"/>
        <end position="517"/>
    </location>
</feature>
<feature type="compositionally biased region" description="Basic and acidic residues" evidence="1">
    <location>
        <begin position="335"/>
        <end position="348"/>
    </location>
</feature>
<accession>A0A1J4MJ21</accession>
<keyword evidence="4" id="KW-1185">Reference proteome</keyword>
<dbReference type="Proteomes" id="UP000186176">
    <property type="component" value="Unassembled WGS sequence"/>
</dbReference>
<feature type="compositionally biased region" description="Acidic residues" evidence="1">
    <location>
        <begin position="466"/>
        <end position="478"/>
    </location>
</feature>
<evidence type="ECO:0000256" key="2">
    <source>
        <dbReference type="SAM" id="SignalP"/>
    </source>
</evidence>
<evidence type="ECO:0000313" key="4">
    <source>
        <dbReference type="Proteomes" id="UP000186176"/>
    </source>
</evidence>
<evidence type="ECO:0000256" key="1">
    <source>
        <dbReference type="SAM" id="MobiDB-lite"/>
    </source>
</evidence>
<feature type="compositionally biased region" description="Basic residues" evidence="1">
    <location>
        <begin position="487"/>
        <end position="505"/>
    </location>
</feature>
<dbReference type="EMBL" id="LRBP01000013">
    <property type="protein sequence ID" value="OII73999.1"/>
    <property type="molecule type" value="Genomic_DNA"/>
</dbReference>
<reference evidence="3 4" key="1">
    <citation type="submission" date="2016-10" db="EMBL/GenBank/DDBJ databases">
        <title>Reductive evolution of mitochondrial metabolism and differential evolution of invasion-related proteins in Cryptosporidium.</title>
        <authorList>
            <person name="Liu S."/>
            <person name="Roellig D.M."/>
            <person name="Guo Y."/>
            <person name="Li N."/>
            <person name="Frace M.A."/>
            <person name="Tang K."/>
            <person name="Zhang L."/>
            <person name="Feng Y."/>
            <person name="Xiao L."/>
        </authorList>
    </citation>
    <scope>NUCLEOTIDE SEQUENCE [LARGE SCALE GENOMIC DNA]</scope>
    <source>
        <strain evidence="3">39726</strain>
    </source>
</reference>
<sequence>MLRFFLNLTTILLSLSLFNQAYGIRVEPRVTETLDVTAKENISESQVCVLKTLKQLVLSNGRIPPKITKKRINQAVLLCKEKINTTVSSTIAEETIFMTLGQYGHLSEIDTTKALKFINEIQKESKTTVGSYTRMYKLSQNSHFCKLYEDFILSAYPNEYFISFLPEDGERCQELLKRLKQNSFYSYWSQGGVVADQAQPIIDDNVSNDPIKTRETVINNIFQNPQVQETQAQEVHKSDNKTQQTNLVDEKRYEEYISARSEIENMELEVDQDSGCCSSCSCGKKKTEKEDKNLQKMVDNSMTEEELELMRLEKELEKPKSACCSCCTSSKKKNNNKEQKDQENKTNESLDDVVGVDTNLRKSETEENKQKNSRCCSCSSSSKKNSKKPKEDDYNIKDEETDRNGEQNFRNPEDSVSEEKESKSKSLKKNMDLELLGCCSCCCCSKKGKEKEKGEEEKKSRKLSEFEEESNQGLEEQEEPNKVKKDSKNKKDKKDKKNKKNKKDKKGKDKDKEKTEDSELNARILAGNSLIEEEFEKDENSGCCSNSSSSKRSKNTKNELRELEELEMKLEEEERRLAQQKMRQQS</sequence>
<name>A0A1J4MJ21_9CRYT</name>
<comment type="caution">
    <text evidence="3">The sequence shown here is derived from an EMBL/GenBank/DDBJ whole genome shotgun (WGS) entry which is preliminary data.</text>
</comment>
<feature type="signal peptide" evidence="2">
    <location>
        <begin position="1"/>
        <end position="23"/>
    </location>
</feature>
<evidence type="ECO:0000313" key="3">
    <source>
        <dbReference type="EMBL" id="OII73999.1"/>
    </source>
</evidence>
<proteinExistence type="predicted"/>
<feature type="region of interest" description="Disordered" evidence="1">
    <location>
        <begin position="330"/>
        <end position="428"/>
    </location>
</feature>
<gene>
    <name evidence="3" type="ORF">cubi_02801</name>
</gene>
<feature type="compositionally biased region" description="Basic and acidic residues" evidence="1">
    <location>
        <begin position="359"/>
        <end position="370"/>
    </location>
</feature>
<dbReference type="VEuPathDB" id="CryptoDB:cubi_02801"/>
<feature type="chain" id="PRO_5012407737" evidence="2">
    <location>
        <begin position="24"/>
        <end position="586"/>
    </location>
</feature>
<organism evidence="3 4">
    <name type="scientific">Cryptosporidium ubiquitum</name>
    <dbReference type="NCBI Taxonomy" id="857276"/>
    <lineage>
        <taxon>Eukaryota</taxon>
        <taxon>Sar</taxon>
        <taxon>Alveolata</taxon>
        <taxon>Apicomplexa</taxon>
        <taxon>Conoidasida</taxon>
        <taxon>Coccidia</taxon>
        <taxon>Eucoccidiorida</taxon>
        <taxon>Eimeriorina</taxon>
        <taxon>Cryptosporidiidae</taxon>
        <taxon>Cryptosporidium</taxon>
    </lineage>
</organism>
<keyword evidence="2" id="KW-0732">Signal</keyword>
<dbReference type="RefSeq" id="XP_028875219.1">
    <property type="nucleotide sequence ID" value="XM_029019812.1"/>
</dbReference>
<feature type="compositionally biased region" description="Basic and acidic residues" evidence="1">
    <location>
        <begin position="447"/>
        <end position="465"/>
    </location>
</feature>
<protein>
    <submittedName>
        <fullName evidence="3">Uncharacterized protein</fullName>
    </submittedName>
</protein>
<feature type="region of interest" description="Disordered" evidence="1">
    <location>
        <begin position="445"/>
        <end position="560"/>
    </location>
</feature>
<dbReference type="AlphaFoldDB" id="A0A1J4MJ21"/>
<dbReference type="GeneID" id="39979591"/>
<dbReference type="OrthoDB" id="344267at2759"/>
<feature type="compositionally biased region" description="Basic and acidic residues" evidence="1">
    <location>
        <begin position="388"/>
        <end position="428"/>
    </location>
</feature>